<dbReference type="InterPro" id="IPR003008">
    <property type="entry name" value="Tubulin_FtsZ_GTPase"/>
</dbReference>
<name>A0A699H8E1_TANCI</name>
<evidence type="ECO:0000256" key="1">
    <source>
        <dbReference type="ARBA" id="ARBA00009636"/>
    </source>
</evidence>
<keyword evidence="3" id="KW-0547">Nucleotide-binding</keyword>
<comment type="caution">
    <text evidence="6">The sequence shown here is derived from an EMBL/GenBank/DDBJ whole genome shotgun (WGS) entry which is preliminary data.</text>
</comment>
<dbReference type="Pfam" id="PF00091">
    <property type="entry name" value="Tubulin"/>
    <property type="match status" value="1"/>
</dbReference>
<evidence type="ECO:0000256" key="4">
    <source>
        <dbReference type="ARBA" id="ARBA00023134"/>
    </source>
</evidence>
<evidence type="ECO:0000259" key="5">
    <source>
        <dbReference type="Pfam" id="PF00091"/>
    </source>
</evidence>
<comment type="similarity">
    <text evidence="1">Belongs to the tubulin family.</text>
</comment>
<proteinExistence type="inferred from homology"/>
<evidence type="ECO:0000313" key="6">
    <source>
        <dbReference type="EMBL" id="GEX70432.1"/>
    </source>
</evidence>
<dbReference type="AlphaFoldDB" id="A0A699H8E1"/>
<evidence type="ECO:0000256" key="3">
    <source>
        <dbReference type="ARBA" id="ARBA00022741"/>
    </source>
</evidence>
<sequence length="277" mass="31679">MPNDYKEILKWSKDSLQRTTKKELYSILRLEFMVDNGQQKCLMLSAKATWVIDDKNSTFESSQEPRNTYEDYCTCYVNVKDVALAHILVYEWCESNVSGVTRGDDIIHYLGGLSFLGEWESKKLARRIPELKKMNLGNWFPSLAMWEDNPKPTGRLIWLDVEGLPSIAWDAEAINKIGSLVRQMTTRKEYRKQRFSKAGLRIVSTVILGNERDFFQGFEVCHSLGGGTASGMETLLTSKMGEEYRDRMMLTFSVFPSPKVFDIVVESYNATFSPLAG</sequence>
<dbReference type="GO" id="GO:0005874">
    <property type="term" value="C:microtubule"/>
    <property type="evidence" value="ECO:0007669"/>
    <property type="project" value="UniProtKB-KW"/>
</dbReference>
<dbReference type="GO" id="GO:0005525">
    <property type="term" value="F:GTP binding"/>
    <property type="evidence" value="ECO:0007669"/>
    <property type="project" value="UniProtKB-KW"/>
</dbReference>
<keyword evidence="4" id="KW-0342">GTP-binding</keyword>
<dbReference type="PANTHER" id="PTHR11588">
    <property type="entry name" value="TUBULIN"/>
    <property type="match status" value="1"/>
</dbReference>
<accession>A0A699H8E1</accession>
<gene>
    <name evidence="6" type="ORF">Tci_342407</name>
</gene>
<reference evidence="6" key="1">
    <citation type="journal article" date="2019" name="Sci. Rep.">
        <title>Draft genome of Tanacetum cinerariifolium, the natural source of mosquito coil.</title>
        <authorList>
            <person name="Yamashiro T."/>
            <person name="Shiraishi A."/>
            <person name="Satake H."/>
            <person name="Nakayama K."/>
        </authorList>
    </citation>
    <scope>NUCLEOTIDE SEQUENCE</scope>
</reference>
<protein>
    <submittedName>
        <fullName evidence="6">Beta-tubulin</fullName>
    </submittedName>
</protein>
<dbReference type="PRINTS" id="PR01161">
    <property type="entry name" value="TUBULIN"/>
</dbReference>
<feature type="domain" description="Tubulin/FtsZ GTPase" evidence="5">
    <location>
        <begin position="211"/>
        <end position="273"/>
    </location>
</feature>
<dbReference type="GO" id="GO:0007017">
    <property type="term" value="P:microtubule-based process"/>
    <property type="evidence" value="ECO:0007669"/>
    <property type="project" value="InterPro"/>
</dbReference>
<keyword evidence="2" id="KW-0493">Microtubule</keyword>
<evidence type="ECO:0000256" key="2">
    <source>
        <dbReference type="ARBA" id="ARBA00022701"/>
    </source>
</evidence>
<dbReference type="InterPro" id="IPR036525">
    <property type="entry name" value="Tubulin/FtsZ_GTPase_sf"/>
</dbReference>
<dbReference type="EMBL" id="BKCJ010124703">
    <property type="protein sequence ID" value="GEX70432.1"/>
    <property type="molecule type" value="Genomic_DNA"/>
</dbReference>
<organism evidence="6">
    <name type="scientific">Tanacetum cinerariifolium</name>
    <name type="common">Dalmatian daisy</name>
    <name type="synonym">Chrysanthemum cinerariifolium</name>
    <dbReference type="NCBI Taxonomy" id="118510"/>
    <lineage>
        <taxon>Eukaryota</taxon>
        <taxon>Viridiplantae</taxon>
        <taxon>Streptophyta</taxon>
        <taxon>Embryophyta</taxon>
        <taxon>Tracheophyta</taxon>
        <taxon>Spermatophyta</taxon>
        <taxon>Magnoliopsida</taxon>
        <taxon>eudicotyledons</taxon>
        <taxon>Gunneridae</taxon>
        <taxon>Pentapetalae</taxon>
        <taxon>asterids</taxon>
        <taxon>campanulids</taxon>
        <taxon>Asterales</taxon>
        <taxon>Asteraceae</taxon>
        <taxon>Asteroideae</taxon>
        <taxon>Anthemideae</taxon>
        <taxon>Anthemidinae</taxon>
        <taxon>Tanacetum</taxon>
    </lineage>
</organism>
<dbReference type="Gene3D" id="3.40.50.1440">
    <property type="entry name" value="Tubulin/FtsZ, GTPase domain"/>
    <property type="match status" value="1"/>
</dbReference>
<dbReference type="SUPFAM" id="SSF52490">
    <property type="entry name" value="Tubulin nucleotide-binding domain-like"/>
    <property type="match status" value="1"/>
</dbReference>
<dbReference type="InterPro" id="IPR000217">
    <property type="entry name" value="Tubulin"/>
</dbReference>